<proteinExistence type="predicted"/>
<organism evidence="1 2">
    <name type="scientific">Thelephora ganbajun</name>
    <name type="common">Ganba fungus</name>
    <dbReference type="NCBI Taxonomy" id="370292"/>
    <lineage>
        <taxon>Eukaryota</taxon>
        <taxon>Fungi</taxon>
        <taxon>Dikarya</taxon>
        <taxon>Basidiomycota</taxon>
        <taxon>Agaricomycotina</taxon>
        <taxon>Agaricomycetes</taxon>
        <taxon>Thelephorales</taxon>
        <taxon>Thelephoraceae</taxon>
        <taxon>Thelephora</taxon>
    </lineage>
</organism>
<name>A0ACB6ZMU3_THEGA</name>
<accession>A0ACB6ZMU3</accession>
<dbReference type="EMBL" id="MU117982">
    <property type="protein sequence ID" value="KAF9650730.1"/>
    <property type="molecule type" value="Genomic_DNA"/>
</dbReference>
<comment type="caution">
    <text evidence="1">The sequence shown here is derived from an EMBL/GenBank/DDBJ whole genome shotgun (WGS) entry which is preliminary data.</text>
</comment>
<feature type="non-terminal residue" evidence="1">
    <location>
        <position position="1"/>
    </location>
</feature>
<reference evidence="1" key="2">
    <citation type="journal article" date="2020" name="Nat. Commun.">
        <title>Large-scale genome sequencing of mycorrhizal fungi provides insights into the early evolution of symbiotic traits.</title>
        <authorList>
            <person name="Miyauchi S."/>
            <person name="Kiss E."/>
            <person name="Kuo A."/>
            <person name="Drula E."/>
            <person name="Kohler A."/>
            <person name="Sanchez-Garcia M."/>
            <person name="Morin E."/>
            <person name="Andreopoulos B."/>
            <person name="Barry K.W."/>
            <person name="Bonito G."/>
            <person name="Buee M."/>
            <person name="Carver A."/>
            <person name="Chen C."/>
            <person name="Cichocki N."/>
            <person name="Clum A."/>
            <person name="Culley D."/>
            <person name="Crous P.W."/>
            <person name="Fauchery L."/>
            <person name="Girlanda M."/>
            <person name="Hayes R.D."/>
            <person name="Keri Z."/>
            <person name="LaButti K."/>
            <person name="Lipzen A."/>
            <person name="Lombard V."/>
            <person name="Magnuson J."/>
            <person name="Maillard F."/>
            <person name="Murat C."/>
            <person name="Nolan M."/>
            <person name="Ohm R.A."/>
            <person name="Pangilinan J."/>
            <person name="Pereira M.F."/>
            <person name="Perotto S."/>
            <person name="Peter M."/>
            <person name="Pfister S."/>
            <person name="Riley R."/>
            <person name="Sitrit Y."/>
            <person name="Stielow J.B."/>
            <person name="Szollosi G."/>
            <person name="Zifcakova L."/>
            <person name="Stursova M."/>
            <person name="Spatafora J.W."/>
            <person name="Tedersoo L."/>
            <person name="Vaario L.M."/>
            <person name="Yamada A."/>
            <person name="Yan M."/>
            <person name="Wang P."/>
            <person name="Xu J."/>
            <person name="Bruns T."/>
            <person name="Baldrian P."/>
            <person name="Vilgalys R."/>
            <person name="Dunand C."/>
            <person name="Henrissat B."/>
            <person name="Grigoriev I.V."/>
            <person name="Hibbett D."/>
            <person name="Nagy L.G."/>
            <person name="Martin F.M."/>
        </authorList>
    </citation>
    <scope>NUCLEOTIDE SEQUENCE</scope>
    <source>
        <strain evidence="1">P2</strain>
    </source>
</reference>
<reference evidence="1" key="1">
    <citation type="submission" date="2019-10" db="EMBL/GenBank/DDBJ databases">
        <authorList>
            <consortium name="DOE Joint Genome Institute"/>
            <person name="Kuo A."/>
            <person name="Miyauchi S."/>
            <person name="Kiss E."/>
            <person name="Drula E."/>
            <person name="Kohler A."/>
            <person name="Sanchez-Garcia M."/>
            <person name="Andreopoulos B."/>
            <person name="Barry K.W."/>
            <person name="Bonito G."/>
            <person name="Buee M."/>
            <person name="Carver A."/>
            <person name="Chen C."/>
            <person name="Cichocki N."/>
            <person name="Clum A."/>
            <person name="Culley D."/>
            <person name="Crous P.W."/>
            <person name="Fauchery L."/>
            <person name="Girlanda M."/>
            <person name="Hayes R."/>
            <person name="Keri Z."/>
            <person name="Labutti K."/>
            <person name="Lipzen A."/>
            <person name="Lombard V."/>
            <person name="Magnuson J."/>
            <person name="Maillard F."/>
            <person name="Morin E."/>
            <person name="Murat C."/>
            <person name="Nolan M."/>
            <person name="Ohm R."/>
            <person name="Pangilinan J."/>
            <person name="Pereira M."/>
            <person name="Perotto S."/>
            <person name="Peter M."/>
            <person name="Riley R."/>
            <person name="Sitrit Y."/>
            <person name="Stielow B."/>
            <person name="Szollosi G."/>
            <person name="Zifcakova L."/>
            <person name="Stursova M."/>
            <person name="Spatafora J.W."/>
            <person name="Tedersoo L."/>
            <person name="Vaario L.-M."/>
            <person name="Yamada A."/>
            <person name="Yan M."/>
            <person name="Wang P."/>
            <person name="Xu J."/>
            <person name="Bruns T."/>
            <person name="Baldrian P."/>
            <person name="Vilgalys R."/>
            <person name="Henrissat B."/>
            <person name="Grigoriev I.V."/>
            <person name="Hibbett D."/>
            <person name="Nagy L.G."/>
            <person name="Martin F.M."/>
        </authorList>
    </citation>
    <scope>NUCLEOTIDE SEQUENCE</scope>
    <source>
        <strain evidence="1">P2</strain>
    </source>
</reference>
<sequence length="237" mass="26441">YSWRSFEPPINFEHITDCDRADELLATLKPCAFGFDVEWKPAFLKGQPENKVALIQLANNEVIYLLQVSAMQRFPENLRIILESATYTKAGVGIQGDARKVYRDCGVSMKSCVDLSLLARSVDSRWKGKYTNPIGLANLVAAYEFLALGKGKITRSNWEAQLSFNQQEYAANDGHSGYTIYSRLIEMAGAMVNPPAEACYSFDVNRGSLCDPLGYTWHPINPDYDPGPPPPPKPPKE</sequence>
<keyword evidence="2" id="KW-1185">Reference proteome</keyword>
<feature type="non-terminal residue" evidence="1">
    <location>
        <position position="237"/>
    </location>
</feature>
<gene>
    <name evidence="1" type="ORF">BDM02DRAFT_3081527</name>
</gene>
<protein>
    <submittedName>
        <fullName evidence="1">Ribonuclease H-like protein</fullName>
    </submittedName>
</protein>
<dbReference type="Proteomes" id="UP000886501">
    <property type="component" value="Unassembled WGS sequence"/>
</dbReference>
<evidence type="ECO:0000313" key="1">
    <source>
        <dbReference type="EMBL" id="KAF9650730.1"/>
    </source>
</evidence>
<evidence type="ECO:0000313" key="2">
    <source>
        <dbReference type="Proteomes" id="UP000886501"/>
    </source>
</evidence>